<name>A0A139GTA6_9PEZI</name>
<keyword evidence="2" id="KW-1185">Reference proteome</keyword>
<gene>
    <name evidence="1" type="ORF">AC579_8931</name>
</gene>
<proteinExistence type="predicted"/>
<reference evidence="1 2" key="1">
    <citation type="submission" date="2015-07" db="EMBL/GenBank/DDBJ databases">
        <title>Comparative genomics of the Sigatoka disease complex on banana suggests a link between parallel evolutionary changes in Pseudocercospora fijiensis and Pseudocercospora eumusae and increased virulence on the banana host.</title>
        <authorList>
            <person name="Chang T.-C."/>
            <person name="Salvucci A."/>
            <person name="Crous P.W."/>
            <person name="Stergiopoulos I."/>
        </authorList>
    </citation>
    <scope>NUCLEOTIDE SEQUENCE [LARGE SCALE GENOMIC DNA]</scope>
    <source>
        <strain evidence="1 2">CBS 116634</strain>
    </source>
</reference>
<comment type="caution">
    <text evidence="1">The sequence shown here is derived from an EMBL/GenBank/DDBJ whole genome shotgun (WGS) entry which is preliminary data.</text>
</comment>
<dbReference type="OrthoDB" id="412788at2759"/>
<dbReference type="EMBL" id="LFZO01001361">
    <property type="protein sequence ID" value="KXS93412.1"/>
    <property type="molecule type" value="Genomic_DNA"/>
</dbReference>
<protein>
    <submittedName>
        <fullName evidence="1">Uncharacterized protein</fullName>
    </submittedName>
</protein>
<dbReference type="Proteomes" id="UP000073492">
    <property type="component" value="Unassembled WGS sequence"/>
</dbReference>
<sequence length="186" mass="21471">MSSVDRCWQMPYLEDYQLYSIEVQRTVRPAADSSESRDSVRRSETNGIAIHDMRTRPPFELDVSGFVWMKQQLPYDADSLRSDDFVKSTYFEHMRSFLLTRFPQYVDIIYGGHVLRKRDPRFPAMPGARAEEFSTQPILIPHLDHTPKSGARRLKELLLDHVGFASNAGHANRDLALPVFDQLKSV</sequence>
<accession>A0A139GTA6</accession>
<organism evidence="1 2">
    <name type="scientific">Pseudocercospora musae</name>
    <dbReference type="NCBI Taxonomy" id="113226"/>
    <lineage>
        <taxon>Eukaryota</taxon>
        <taxon>Fungi</taxon>
        <taxon>Dikarya</taxon>
        <taxon>Ascomycota</taxon>
        <taxon>Pezizomycotina</taxon>
        <taxon>Dothideomycetes</taxon>
        <taxon>Dothideomycetidae</taxon>
        <taxon>Mycosphaerellales</taxon>
        <taxon>Mycosphaerellaceae</taxon>
        <taxon>Pseudocercospora</taxon>
    </lineage>
</organism>
<evidence type="ECO:0000313" key="2">
    <source>
        <dbReference type="Proteomes" id="UP000073492"/>
    </source>
</evidence>
<dbReference type="AlphaFoldDB" id="A0A139GTA6"/>
<evidence type="ECO:0000313" key="1">
    <source>
        <dbReference type="EMBL" id="KXS93412.1"/>
    </source>
</evidence>